<sequence>MVVVMEPRVSGMKVDEFIKKNGFEFSHRVEAVGVSRGIWILWRNCVKAEVWFDGHQIFDLKFKGPRFTWSHGTLFKRLDRVVCNNDWLMKFADNTVLHLPKVASDHIPILARFEGADYRQQVWDSTSHYSTAATSFIQVVQGWNHDVFGNIFQCKHRLLARINGIQAALEQYNSRGLIRLEAHLRSELEMVMAQEEIFWWQKSRKDWILHEDRNTTFFHQKTIARRRRNRIEAIKNSMGNWIYNEKDIRSHAVEYFSSLFKSEAHSYQTYSVPNFFPAVNANYLDCVNDPVVEEEIKRAIFSMKPLKAPGIDGLQAIFYQSQWHTVGPSFCTFIIDIFNTGKIPQNINKTLLVLIPKVDHPTSLKMFRPISLCTVAYKTVTKIIANCLQALLPELIGPQQTSFVLERHIVDNIVIAQEVVHSMCKKTGKRGLMAIKVDLEKAYDRLNWSFIFETLQQTGLPIHLSRLIMECVTSASMNILWNGEVTEEFYPGRGIRQGDPLSPYIFVLCIERLSHGITQAVVDGSWKPIQLVKHGTPLTHLFLADDLLLFAEASIDQAHIIDAVLENYCRSSEAKVNKVKTTIFFSKNVALREAKLIGAALGVDMRLSGWNAAHLSFAGRVTLAQSVIQAMPIYAMQTTMLPSSVCHRIDKCCRRFIWDGKSKSPKMCMVGWDKICLPKSRGGLGFKNLEVMNHALLMKISWGIISNSDTLWVTVLCSKYELDPCNLPSSLPDKQGSCVWSAIRKTWDAAMHGARWALCNGARIRFWLDCWVTKYEPLIGLALQPIPQVFLNATVSDFTNEHGGWRWSNFELLLPSFILLQIASIMPPAPHLGPDRLYWCFNPRGLFTVRSAYESLCHHNMDAQDKVWNLPWSWKGPQSIKLFIWQILHGKLKTYRELSRRNIPVSDVCARCGISAEDILHAVRDCPCIKNLWLHLVPARHHLSFFQSNLRAWIAANMQNNWKIDSKLPWDCIFGVAIWRLWFWRNHSIMAGNLVDSKTIYLDIMAELLNTDGSYRNTGEAGAGGVIRDSFGNWISGFSMNIGESSVIMAELWRLYQGLSLAWNVGIRHLLVEVDSLCVTQMISQQVVVPNVFYALVVAIRDFLSKNWQISIS</sequence>
<reference evidence="2" key="1">
    <citation type="journal article" date="2023" name="Hortic. Res.">
        <title>A chromosome-level phased genome enabling allele-level studies in sweet orange: a case study on citrus Huanglongbing tolerance.</title>
        <authorList>
            <person name="Wu B."/>
            <person name="Yu Q."/>
            <person name="Deng Z."/>
            <person name="Duan Y."/>
            <person name="Luo F."/>
            <person name="Gmitter F. Jr."/>
        </authorList>
    </citation>
    <scope>NUCLEOTIDE SEQUENCE [LARGE SCALE GENOMIC DNA]</scope>
    <source>
        <strain evidence="2">cv. Valencia</strain>
    </source>
</reference>
<accession>A0ACB8M9F3</accession>
<gene>
    <name evidence="1" type="ORF">KPL71_008751</name>
</gene>
<comment type="caution">
    <text evidence="1">The sequence shown here is derived from an EMBL/GenBank/DDBJ whole genome shotgun (WGS) entry which is preliminary data.</text>
</comment>
<name>A0ACB8M9F3_CITSI</name>
<keyword evidence="1" id="KW-0548">Nucleotidyltransferase</keyword>
<protein>
    <submittedName>
        <fullName evidence="1">Reverse transcriptase domain-containing protein</fullName>
    </submittedName>
</protein>
<keyword evidence="1" id="KW-0808">Transferase</keyword>
<proteinExistence type="predicted"/>
<dbReference type="Proteomes" id="UP000829398">
    <property type="component" value="Chromosome 3"/>
</dbReference>
<evidence type="ECO:0000313" key="1">
    <source>
        <dbReference type="EMBL" id="KAH9782113.1"/>
    </source>
</evidence>
<dbReference type="EMBL" id="CM039172">
    <property type="protein sequence ID" value="KAH9782113.1"/>
    <property type="molecule type" value="Genomic_DNA"/>
</dbReference>
<evidence type="ECO:0000313" key="2">
    <source>
        <dbReference type="Proteomes" id="UP000829398"/>
    </source>
</evidence>
<organism evidence="1 2">
    <name type="scientific">Citrus sinensis</name>
    <name type="common">Sweet orange</name>
    <name type="synonym">Citrus aurantium var. sinensis</name>
    <dbReference type="NCBI Taxonomy" id="2711"/>
    <lineage>
        <taxon>Eukaryota</taxon>
        <taxon>Viridiplantae</taxon>
        <taxon>Streptophyta</taxon>
        <taxon>Embryophyta</taxon>
        <taxon>Tracheophyta</taxon>
        <taxon>Spermatophyta</taxon>
        <taxon>Magnoliopsida</taxon>
        <taxon>eudicotyledons</taxon>
        <taxon>Gunneridae</taxon>
        <taxon>Pentapetalae</taxon>
        <taxon>rosids</taxon>
        <taxon>malvids</taxon>
        <taxon>Sapindales</taxon>
        <taxon>Rutaceae</taxon>
        <taxon>Aurantioideae</taxon>
        <taxon>Citrus</taxon>
    </lineage>
</organism>
<keyword evidence="2" id="KW-1185">Reference proteome</keyword>
<keyword evidence="1" id="KW-0695">RNA-directed DNA polymerase</keyword>